<keyword evidence="3" id="KW-1185">Reference proteome</keyword>
<dbReference type="Proteomes" id="UP001307889">
    <property type="component" value="Chromosome 5"/>
</dbReference>
<dbReference type="Pfam" id="PF10152">
    <property type="entry name" value="CCDC53"/>
    <property type="match status" value="1"/>
</dbReference>
<evidence type="ECO:0000256" key="1">
    <source>
        <dbReference type="ARBA" id="ARBA00006290"/>
    </source>
</evidence>
<evidence type="ECO:0000313" key="3">
    <source>
        <dbReference type="Proteomes" id="UP001307889"/>
    </source>
</evidence>
<organism evidence="2 3">
    <name type="scientific">Nesidiocoris tenuis</name>
    <dbReference type="NCBI Taxonomy" id="355587"/>
    <lineage>
        <taxon>Eukaryota</taxon>
        <taxon>Metazoa</taxon>
        <taxon>Ecdysozoa</taxon>
        <taxon>Arthropoda</taxon>
        <taxon>Hexapoda</taxon>
        <taxon>Insecta</taxon>
        <taxon>Pterygota</taxon>
        <taxon>Neoptera</taxon>
        <taxon>Paraneoptera</taxon>
        <taxon>Hemiptera</taxon>
        <taxon>Heteroptera</taxon>
        <taxon>Panheteroptera</taxon>
        <taxon>Cimicomorpha</taxon>
        <taxon>Miridae</taxon>
        <taxon>Dicyphina</taxon>
        <taxon>Nesidiocoris</taxon>
    </lineage>
</organism>
<accession>A0ABN7AR43</accession>
<reference evidence="2 3" key="1">
    <citation type="submission" date="2023-09" db="EMBL/GenBank/DDBJ databases">
        <title>Nesidiocoris tenuis whole genome shotgun sequence.</title>
        <authorList>
            <person name="Shibata T."/>
            <person name="Shimoda M."/>
            <person name="Kobayashi T."/>
            <person name="Uehara T."/>
        </authorList>
    </citation>
    <scope>NUCLEOTIDE SEQUENCE [LARGE SCALE GENOMIC DNA]</scope>
    <source>
        <strain evidence="2 3">Japan</strain>
    </source>
</reference>
<dbReference type="PANTHER" id="PTHR13015:SF0">
    <property type="entry name" value="WASH COMPLEX SUBUNIT 3"/>
    <property type="match status" value="1"/>
</dbReference>
<dbReference type="PANTHER" id="PTHR13015">
    <property type="entry name" value="PROTEIN AD-016-RELATED"/>
    <property type="match status" value="1"/>
</dbReference>
<proteinExistence type="inferred from homology"/>
<name>A0ABN7AR43_9HEMI</name>
<dbReference type="Gene3D" id="1.20.5.110">
    <property type="match status" value="1"/>
</dbReference>
<comment type="similarity">
    <text evidence="1">Belongs to the CCDC53 family.</text>
</comment>
<protein>
    <submittedName>
        <fullName evidence="2">Predicted coiled-coil domain-containing protein (DUF2360)</fullName>
    </submittedName>
</protein>
<dbReference type="EMBL" id="AP028913">
    <property type="protein sequence ID" value="BES94676.1"/>
    <property type="molecule type" value="Genomic_DNA"/>
</dbReference>
<sequence>MVDFLNNFSNSCSHRLYMFDRKIGKIEAELRLLEIKLNSLPGFEDERPKTEPKTTADTAVEVKPPTNEEVITHAPEAAEDVEEAVTEAPEPVVEEVDPVVKKYIKMLQFGVPVLAVKQKMQSEGVDPNLLKT</sequence>
<dbReference type="InterPro" id="IPR019309">
    <property type="entry name" value="WASHC3"/>
</dbReference>
<gene>
    <name evidence="2" type="ORF">NTJ_07485</name>
</gene>
<evidence type="ECO:0000313" key="2">
    <source>
        <dbReference type="EMBL" id="BES94676.1"/>
    </source>
</evidence>